<comment type="cofactor">
    <cofactor evidence="1">
        <name>Ca(2+)</name>
        <dbReference type="ChEBI" id="CHEBI:29108"/>
    </cofactor>
</comment>
<evidence type="ECO:0000256" key="8">
    <source>
        <dbReference type="SAM" id="SignalP"/>
    </source>
</evidence>
<dbReference type="PANTHER" id="PTHR19277:SF125">
    <property type="entry name" value="B6"/>
    <property type="match status" value="1"/>
</dbReference>
<keyword evidence="3 8" id="KW-0732">Signal</keyword>
<dbReference type="InterPro" id="IPR013320">
    <property type="entry name" value="ConA-like_dom_sf"/>
</dbReference>
<reference evidence="11" key="1">
    <citation type="submission" date="2017-03" db="EMBL/GenBank/DDBJ databases">
        <title>Phytopthora megakarya and P. palmivora, two closely related causual agents of cacao black pod achieved similar genome size and gene model numbers by different mechanisms.</title>
        <authorList>
            <person name="Ali S."/>
            <person name="Shao J."/>
            <person name="Larry D.J."/>
            <person name="Kronmiller B."/>
            <person name="Shen D."/>
            <person name="Strem M.D."/>
            <person name="Melnick R.L."/>
            <person name="Guiltinan M.J."/>
            <person name="Tyler B.M."/>
            <person name="Meinhardt L.W."/>
            <person name="Bailey B.A."/>
        </authorList>
    </citation>
    <scope>NUCLEOTIDE SEQUENCE [LARGE SCALE GENOMIC DNA]</scope>
    <source>
        <strain evidence="11">zdho120</strain>
    </source>
</reference>
<evidence type="ECO:0000256" key="5">
    <source>
        <dbReference type="ARBA" id="ARBA00022837"/>
    </source>
</evidence>
<feature type="domain" description="Laminin IV type A" evidence="9">
    <location>
        <begin position="3292"/>
        <end position="3492"/>
    </location>
</feature>
<dbReference type="InterPro" id="IPR051360">
    <property type="entry name" value="Neuronal_Pentraxin_Related"/>
</dbReference>
<dbReference type="InterPro" id="IPR038081">
    <property type="entry name" value="CalX-like_sf"/>
</dbReference>
<dbReference type="Pfam" id="PF13385">
    <property type="entry name" value="Laminin_G_3"/>
    <property type="match status" value="1"/>
</dbReference>
<evidence type="ECO:0000256" key="7">
    <source>
        <dbReference type="ARBA" id="ARBA00023180"/>
    </source>
</evidence>
<dbReference type="STRING" id="4795.A0A225WDI6"/>
<evidence type="ECO:0000256" key="2">
    <source>
        <dbReference type="ARBA" id="ARBA00022723"/>
    </source>
</evidence>
<dbReference type="GO" id="GO:0046872">
    <property type="term" value="F:metal ion binding"/>
    <property type="evidence" value="ECO:0007669"/>
    <property type="project" value="UniProtKB-KW"/>
</dbReference>
<organism evidence="10 11">
    <name type="scientific">Phytophthora megakarya</name>
    <dbReference type="NCBI Taxonomy" id="4795"/>
    <lineage>
        <taxon>Eukaryota</taxon>
        <taxon>Sar</taxon>
        <taxon>Stramenopiles</taxon>
        <taxon>Oomycota</taxon>
        <taxon>Peronosporomycetes</taxon>
        <taxon>Peronosporales</taxon>
        <taxon>Peronosporaceae</taxon>
        <taxon>Phytophthora</taxon>
    </lineage>
</organism>
<evidence type="ECO:0000256" key="4">
    <source>
        <dbReference type="ARBA" id="ARBA00022737"/>
    </source>
</evidence>
<dbReference type="Proteomes" id="UP000198211">
    <property type="component" value="Unassembled WGS sequence"/>
</dbReference>
<evidence type="ECO:0000313" key="10">
    <source>
        <dbReference type="EMBL" id="OWZ15209.1"/>
    </source>
</evidence>
<dbReference type="EMBL" id="NBNE01001172">
    <property type="protein sequence ID" value="OWZ15209.1"/>
    <property type="molecule type" value="Genomic_DNA"/>
</dbReference>
<dbReference type="SUPFAM" id="SSF141072">
    <property type="entry name" value="CalX-like"/>
    <property type="match status" value="1"/>
</dbReference>
<accession>A0A225WDI6</accession>
<feature type="chain" id="PRO_5012352798" description="Laminin IV type A domain-containing protein" evidence="8">
    <location>
        <begin position="21"/>
        <end position="3492"/>
    </location>
</feature>
<keyword evidence="7" id="KW-0325">Glycoprotein</keyword>
<evidence type="ECO:0000256" key="6">
    <source>
        <dbReference type="ARBA" id="ARBA00023157"/>
    </source>
</evidence>
<evidence type="ECO:0000259" key="9">
    <source>
        <dbReference type="PROSITE" id="PS51115"/>
    </source>
</evidence>
<proteinExistence type="predicted"/>
<keyword evidence="4" id="KW-0677">Repeat</keyword>
<sequence>MRQLKVFLLLLLCLRPVVHGAITSAKVAPLSLHAGVVSPVTVTFTSGVDVEVGGSVQVKFPTDFHISSGTKATAMTTATTLSIASLSSSHISVQVQTTKISAGLAFEFSIAEVANPGAQITSEFEISTYDSSKALLEVNSMVAGVRITATTLSSASVAPDRLDAGIKRTATVSFTSAVGLPVGSMVLVTFPSDFMLASTTLSSATNMGSSSTVATSNSVVTITINGSAVRAGTNVSFNLDGVTNPGAKTTGTFALTTTDSSSNVFEQTTAIPAVVIVSKTMSGASVIPDSRVAGVVGTATVSFTSDVELPVGSKVKVTFPGDFIVASSTLSSAINIASSSTVVTNSSVVFVTIAGSAVSMGSSVSFKLDKVTNPGAKTTGSFALATVDSSSNMFEEATAISAVLISNSTMSSATVTPDSQDAGVLGTVTISFTSAVGLPVGSMLIVTFPSDFTVASTMISSVTNIANSSTVSTSSSVATVIIAGTPVTAGASISFKLDGVVNSGAKTTGTFDLTTTDSSSNVFEQATDIDAVVISSTILTGFSVGVDSNIAGVLSSYAVAFTMNVGIPVGGYIVLAPPSNYTLSGNMTLVDPLLSISWSGIIEEGQVVKFKVISPYPAGQHNIKVDSLQNPGACTTGSFMIFTTDPNEFLLESANCSGVVIVPGSITDAVLTPQLAHPGIVSRVDISFTASAGLAMNSLLIIQLPKGDYNVAVPILSVVVVSSPSSSATGSWDSTTSSMHILITGLTTIPHGAAVVLQVTALQMPQSIRASSTVASIESWGANNLQLDDSSSMTLSAITAVQGLPCMWSTESPNPGITSNVLVTFNTNGMIPVGGTIVLQIPTSDFFADSTGGVPFVVFKFPTTVVVTSTWYSSAGVLNFVIGNDSIPAYQVGVQVKILKLDTPRSVRTMSRLPASLRTYDPLKIEIDGPSTLQMDAITRGFILGTRIWTAVNAVAGATSNQTIDFFVTGRLDPGGMFEFTLPDTQWSMAAIGVATFKSPNLGDVGAVKWDNLTRTMTVTLTGTTSIPSYSGIILLIQNVTNPPKETGVNNAYLTTRAADSSIIDGPDTVSVMTIVRGVLSGAKNWISVTTTSASMQSDQLLSFTLSGALASGSTILVTLPPGGWRVVNSASVLVSFSLPATGVTVQYADWSSAIFELRIVTAGSMNEGTPVALLVTNMVNPYSNSSPGMCRVLTTLPDSGIVAESKNISVNGITSDALPIEGLWVSGITTPGVVSTQTVSFTTGGELEAGAKFCVIIVSGWKLMPSTSVSLILARSTQSSSLTRDLNMTTSLLCMQTGVEIDQETDVTIVLTDILQPESIRPEMSVHLLIQSHLGGSVNTGSIRMNAITHGMLTGPLTWQTLFFSPGPVAGLETSAHLAFKTTGQVAAGGYIVVELPFEWVMASICVATFVHPTVLGNVSCTQNNVSIRLLNSLSEASDVNISFSGVYNPPLVMPEGVASCRIIAADGGVIDESNSIITGAITSAVTGISNSGDHLVAVVGVTKTFAFEGYSLNQSDVVKFVDGTTSNDANCGITTTGQSDVGGVSVKYLSANLDISVKFTQSSEDGQPFAICYKFGDNPFKLYSSLGIMVKEIKAVNSDVGLSGIAVVNFVKTWSFEGNGIEEGDQVRWIDLDVAQSAAYFITPPDCLDTSTLAQFSSPSSGALTAPEDDFTRVVQKDSAAPFAFSVESSGKTFCLCYKFGNEPFMVYPEIKMKVNHLQRIETASPGSEGIVVVDAPKSFKFFGDGVFLNDRLYFVELGSVSSCVESDKDKSLQLLHFINGQEESVIFIDGNLVTTVNFDATAAGLMVVPCYQFGMEPYHLYPDMRLAVNMVKRYIGTLGSAQLAVAEVPEPLTFLGYGLNVGDQVRWILHGEEDCASSLAFLTDPDTLELINTITLDATNAGIFNFTSTQEDYNPVLCYKFGEEKFKLYSEITIAIGTIRGKSSWIGAKDIAVSESRKTFTLLGTNTAEGDRVGWSTAIDSATPCSNLSLLIPNPSNTDNDYLSYLGNANTFQVAISPLTSGQRVYLCYGFGLEPLKLFTDLYLDVKSITNMRALVASPNVAIAGAIKTFLFDGDGVASGDYAKFVTSDNSDCMNPGVSLMNIIKEYDDYNEMAMYLYEISNTSTTTGIFQISDDRKSAGLGRVLCYRFGAEPFAFYENFHIDVKTIWGLHQVDVKAGGKDNVVVVNEPKRMVIDGVGMSIKDTLKFVNASADTDCADLPAEGQAQPNLQVSNDSTVTLPFNFGSKGGTWALCYKFDDESYWLYSSVTITVKEITALLDYMFQDIADLGGVATIGHEKQWKPVGSGIQKGDSVKIVSQSVTSSIDCGNDGTNIATGTSVMTVGSKLIFSGTTTAIPASTSDVYHLCYRFQDEPFSYIRDFTFKTYGITGLDHSVVLVSASTTVQVNGFRISDKDEMGWTTSTTNCSTMIDRTTVSGAKSNIRFSNSYSNLFLCYSFNHQPFDVFKTVTLSVVKAEIWTPQTISIIADQTTDIDVSGTFGITQGTDQIAWIPSDVADCSSDTIATYAHILQTSITSVTKSQSTVSHVGAASFHTKYVAPSSGNEVVATDSISTWKLCYRFGNTPNYLMFGNVVCTVLNVVEVELMSLQSTTTGAVMKFEFGGVGLQDFDSVKWVDASTASTDADCKTLPPIGGSKTSDVVSSRATFTFVQESSSLALCYMFLGHAFKLYTSVLIKDSTKSTASTGQSISGTVSTTYDEQAAAASSDEFTASRDIATVSLILDKDISEIPPGSGAETTFKISFIATLATSLRIDESRIQITNIVAGSVIVSFRLVASDNLADPTVHEVIQNLHTQLTDKNSMLRSSNTVVVKNPATALIVNLTTLPASPTSSVAIQALGYQSNGLFSFVRSIYSVTEKSGKVMIPVIRLQGTDTSITIQVQTKGITATIRQDYAFPDSMIFDSTLHIVRLRFEIGEVLQMIELDLLDNTVKGVHFKSLSLVLLEPREPRASLGVTKEALVRIYDYGDAVPLVKSSFTISNEEPNGQKDNLQGWKVVANGVSPLRIDANGVFAIDDVFGEAEYNQKCDLAAPSGVCTYACDFGGGLTTSDRLNSTYNVLSLDGDDYTASMNGISSFPTEAFTITLWVKTAQTNSDACLYSYSASSANIPTVALTLCNPSNLQLFINADSNVNGLSTFVNISDNTWHFLAVTWQSEDGQARVYDNGMLVFDGGPYREGTTIESNGYFVAGNLVLSNASAAPCRAEISLSTTNVNCDVVVGSGLKGQIQHVHVWSRVLARSELLGELSWPLRVVRNGLILGWNFDASYLLMQGRVVNDLSIQSEEQKNPGVIHCSTHEQNMLQLASSSFCTSISSCLLPGEIPRLDSAFPCGPVFANIWQFSAPVQFTSKLKNAYGGRLQFRLLAPSFNGSPRPRRGQLSIFSTSNTGAQSQMSVALGSFDLPSALSWTYYSVVLREDFGWISEPNGTSLSSAQFQTLLHDATTLLIRGDMWGYDSTGSGQEAVYLNDVALYAR</sequence>
<keyword evidence="11" id="KW-1185">Reference proteome</keyword>
<name>A0A225WDI6_9STRA</name>
<evidence type="ECO:0000256" key="3">
    <source>
        <dbReference type="ARBA" id="ARBA00022729"/>
    </source>
</evidence>
<feature type="signal peptide" evidence="8">
    <location>
        <begin position="1"/>
        <end position="20"/>
    </location>
</feature>
<protein>
    <recommendedName>
        <fullName evidence="9">Laminin IV type A domain-containing protein</fullName>
    </recommendedName>
</protein>
<evidence type="ECO:0000256" key="1">
    <source>
        <dbReference type="ARBA" id="ARBA00001913"/>
    </source>
</evidence>
<dbReference type="Gene3D" id="2.60.40.2030">
    <property type="match status" value="1"/>
</dbReference>
<keyword evidence="5" id="KW-0106">Calcium</keyword>
<gene>
    <name evidence="10" type="ORF">PHMEG_00011191</name>
</gene>
<dbReference type="PROSITE" id="PS51115">
    <property type="entry name" value="LAMININ_IVA"/>
    <property type="match status" value="1"/>
</dbReference>
<evidence type="ECO:0000313" key="11">
    <source>
        <dbReference type="Proteomes" id="UP000198211"/>
    </source>
</evidence>
<dbReference type="OrthoDB" id="189362at2759"/>
<dbReference type="PANTHER" id="PTHR19277">
    <property type="entry name" value="PENTRAXIN"/>
    <property type="match status" value="1"/>
</dbReference>
<comment type="caution">
    <text evidence="10">The sequence shown here is derived from an EMBL/GenBank/DDBJ whole genome shotgun (WGS) entry which is preliminary data.</text>
</comment>
<dbReference type="InterPro" id="IPR000034">
    <property type="entry name" value="Laminin_IV"/>
</dbReference>
<keyword evidence="2" id="KW-0479">Metal-binding</keyword>
<dbReference type="Gene3D" id="2.60.120.200">
    <property type="match status" value="1"/>
</dbReference>
<dbReference type="SUPFAM" id="SSF49899">
    <property type="entry name" value="Concanavalin A-like lectins/glucanases"/>
    <property type="match status" value="1"/>
</dbReference>
<keyword evidence="6" id="KW-1015">Disulfide bond</keyword>
<dbReference type="Pfam" id="PF00052">
    <property type="entry name" value="Laminin_B"/>
    <property type="match status" value="1"/>
</dbReference>